<reference evidence="1 2" key="1">
    <citation type="submission" date="2024-05" db="EMBL/GenBank/DDBJ databases">
        <title>Culex pipiens pipiens assembly and annotation.</title>
        <authorList>
            <person name="Alout H."/>
            <person name="Durand T."/>
        </authorList>
    </citation>
    <scope>NUCLEOTIDE SEQUENCE [LARGE SCALE GENOMIC DNA]</scope>
    <source>
        <strain evidence="1">HA-2024</strain>
        <tissue evidence="1">Whole body</tissue>
    </source>
</reference>
<dbReference type="Proteomes" id="UP001562425">
    <property type="component" value="Unassembled WGS sequence"/>
</dbReference>
<dbReference type="AlphaFoldDB" id="A0ABD1D6H2"/>
<comment type="caution">
    <text evidence="1">The sequence shown here is derived from an EMBL/GenBank/DDBJ whole genome shotgun (WGS) entry which is preliminary data.</text>
</comment>
<protein>
    <submittedName>
        <fullName evidence="1">Uncharacterized protein</fullName>
    </submittedName>
</protein>
<dbReference type="EMBL" id="JBEHCU010007732">
    <property type="protein sequence ID" value="KAL1392880.1"/>
    <property type="molecule type" value="Genomic_DNA"/>
</dbReference>
<evidence type="ECO:0000313" key="2">
    <source>
        <dbReference type="Proteomes" id="UP001562425"/>
    </source>
</evidence>
<keyword evidence="2" id="KW-1185">Reference proteome</keyword>
<sequence length="72" mass="8629">MLVYVRESTIHEVLEDVKSTDISDELRERLDEQRRMPFKYGYQDTKNLWTIFLEMASPETNQLKPIEQNVPL</sequence>
<name>A0ABD1D6H2_CULPP</name>
<evidence type="ECO:0000313" key="1">
    <source>
        <dbReference type="EMBL" id="KAL1392880.1"/>
    </source>
</evidence>
<proteinExistence type="predicted"/>
<gene>
    <name evidence="1" type="ORF">pipiens_012146</name>
</gene>
<organism evidence="1 2">
    <name type="scientific">Culex pipiens pipiens</name>
    <name type="common">Northern house mosquito</name>
    <dbReference type="NCBI Taxonomy" id="38569"/>
    <lineage>
        <taxon>Eukaryota</taxon>
        <taxon>Metazoa</taxon>
        <taxon>Ecdysozoa</taxon>
        <taxon>Arthropoda</taxon>
        <taxon>Hexapoda</taxon>
        <taxon>Insecta</taxon>
        <taxon>Pterygota</taxon>
        <taxon>Neoptera</taxon>
        <taxon>Endopterygota</taxon>
        <taxon>Diptera</taxon>
        <taxon>Nematocera</taxon>
        <taxon>Culicoidea</taxon>
        <taxon>Culicidae</taxon>
        <taxon>Culicinae</taxon>
        <taxon>Culicini</taxon>
        <taxon>Culex</taxon>
        <taxon>Culex</taxon>
    </lineage>
</organism>
<accession>A0ABD1D6H2</accession>